<reference evidence="1" key="1">
    <citation type="submission" date="2021-03" db="EMBL/GenBank/DDBJ databases">
        <authorList>
            <consortium name="DOE Joint Genome Institute"/>
            <person name="Ahrendt S."/>
            <person name="Looney B.P."/>
            <person name="Miyauchi S."/>
            <person name="Morin E."/>
            <person name="Drula E."/>
            <person name="Courty P.E."/>
            <person name="Chicoki N."/>
            <person name="Fauchery L."/>
            <person name="Kohler A."/>
            <person name="Kuo A."/>
            <person name="Labutti K."/>
            <person name="Pangilinan J."/>
            <person name="Lipzen A."/>
            <person name="Riley R."/>
            <person name="Andreopoulos W."/>
            <person name="He G."/>
            <person name="Johnson J."/>
            <person name="Barry K.W."/>
            <person name="Grigoriev I.V."/>
            <person name="Nagy L."/>
            <person name="Hibbett D."/>
            <person name="Henrissat B."/>
            <person name="Matheny P.B."/>
            <person name="Labbe J."/>
            <person name="Martin F."/>
        </authorList>
    </citation>
    <scope>NUCLEOTIDE SEQUENCE</scope>
    <source>
        <strain evidence="1">HHB10654</strain>
    </source>
</reference>
<protein>
    <submittedName>
        <fullName evidence="1">Uncharacterized protein</fullName>
    </submittedName>
</protein>
<sequence>MHLSARVCTLITDYPRWPRAPYLFCSDARIRSMQWRGPIARARSRVGLANAEHTKRPRSNVSFGRRPCMAVCVSARAVRPPHRRRRAQRRHPRAHALSKAADRALLGRMAHALTCRGGRSPRALSSTAAPCLPPGLAGTRLRYASRVPSHSGLPPCLFRRNVADGVIARWLPLPADCTRAPYPGASVV</sequence>
<accession>A0ACB8SVS8</accession>
<name>A0ACB8SVS8_9AGAM</name>
<organism evidence="1 2">
    <name type="scientific">Artomyces pyxidatus</name>
    <dbReference type="NCBI Taxonomy" id="48021"/>
    <lineage>
        <taxon>Eukaryota</taxon>
        <taxon>Fungi</taxon>
        <taxon>Dikarya</taxon>
        <taxon>Basidiomycota</taxon>
        <taxon>Agaricomycotina</taxon>
        <taxon>Agaricomycetes</taxon>
        <taxon>Russulales</taxon>
        <taxon>Auriscalpiaceae</taxon>
        <taxon>Artomyces</taxon>
    </lineage>
</organism>
<evidence type="ECO:0000313" key="2">
    <source>
        <dbReference type="Proteomes" id="UP000814140"/>
    </source>
</evidence>
<gene>
    <name evidence="1" type="ORF">BV25DRAFT_996535</name>
</gene>
<dbReference type="Proteomes" id="UP000814140">
    <property type="component" value="Unassembled WGS sequence"/>
</dbReference>
<dbReference type="EMBL" id="MU277222">
    <property type="protein sequence ID" value="KAI0059926.1"/>
    <property type="molecule type" value="Genomic_DNA"/>
</dbReference>
<evidence type="ECO:0000313" key="1">
    <source>
        <dbReference type="EMBL" id="KAI0059926.1"/>
    </source>
</evidence>
<comment type="caution">
    <text evidence="1">The sequence shown here is derived from an EMBL/GenBank/DDBJ whole genome shotgun (WGS) entry which is preliminary data.</text>
</comment>
<keyword evidence="2" id="KW-1185">Reference proteome</keyword>
<reference evidence="1" key="2">
    <citation type="journal article" date="2022" name="New Phytol.">
        <title>Evolutionary transition to the ectomycorrhizal habit in the genomes of a hyperdiverse lineage of mushroom-forming fungi.</title>
        <authorList>
            <person name="Looney B."/>
            <person name="Miyauchi S."/>
            <person name="Morin E."/>
            <person name="Drula E."/>
            <person name="Courty P.E."/>
            <person name="Kohler A."/>
            <person name="Kuo A."/>
            <person name="LaButti K."/>
            <person name="Pangilinan J."/>
            <person name="Lipzen A."/>
            <person name="Riley R."/>
            <person name="Andreopoulos W."/>
            <person name="He G."/>
            <person name="Johnson J."/>
            <person name="Nolan M."/>
            <person name="Tritt A."/>
            <person name="Barry K.W."/>
            <person name="Grigoriev I.V."/>
            <person name="Nagy L.G."/>
            <person name="Hibbett D."/>
            <person name="Henrissat B."/>
            <person name="Matheny P.B."/>
            <person name="Labbe J."/>
            <person name="Martin F.M."/>
        </authorList>
    </citation>
    <scope>NUCLEOTIDE SEQUENCE</scope>
    <source>
        <strain evidence="1">HHB10654</strain>
    </source>
</reference>
<proteinExistence type="predicted"/>